<proteinExistence type="predicted"/>
<comment type="caution">
    <text evidence="2">The sequence shown here is derived from an EMBL/GenBank/DDBJ whole genome shotgun (WGS) entry which is preliminary data.</text>
</comment>
<dbReference type="AlphaFoldDB" id="X6MFA7"/>
<dbReference type="EMBL" id="ASPP01021725">
    <property type="protein sequence ID" value="ETO12102.1"/>
    <property type="molecule type" value="Genomic_DNA"/>
</dbReference>
<evidence type="ECO:0000256" key="1">
    <source>
        <dbReference type="SAM" id="Phobius"/>
    </source>
</evidence>
<protein>
    <submittedName>
        <fullName evidence="2">Uncharacterized protein</fullName>
    </submittedName>
</protein>
<feature type="non-terminal residue" evidence="2">
    <location>
        <position position="1"/>
    </location>
</feature>
<keyword evidence="1" id="KW-0472">Membrane</keyword>
<organism evidence="2 3">
    <name type="scientific">Reticulomyxa filosa</name>
    <dbReference type="NCBI Taxonomy" id="46433"/>
    <lineage>
        <taxon>Eukaryota</taxon>
        <taxon>Sar</taxon>
        <taxon>Rhizaria</taxon>
        <taxon>Retaria</taxon>
        <taxon>Foraminifera</taxon>
        <taxon>Monothalamids</taxon>
        <taxon>Reticulomyxidae</taxon>
        <taxon>Reticulomyxa</taxon>
    </lineage>
</organism>
<keyword evidence="1" id="KW-1133">Transmembrane helix</keyword>
<dbReference type="Proteomes" id="UP000023152">
    <property type="component" value="Unassembled WGS sequence"/>
</dbReference>
<accession>X6MFA7</accession>
<keyword evidence="3" id="KW-1185">Reference proteome</keyword>
<feature type="transmembrane region" description="Helical" evidence="1">
    <location>
        <begin position="28"/>
        <end position="50"/>
    </location>
</feature>
<sequence length="203" mass="23237">EGVSLEILMQSNFHDFQNLGLEINIQSVLQLLIILIVCILAASLSSVHLLKDFIHPVNAPPTTATKKNQERNSSTHYYLLLGECPNQRYSHSKAFVDSEVKPTLGSAQYKPSNILLEPFFFIKKNTYAHTYIYITLEKYLKRMNFFKKKGKGDKQEISNDEGFVDRVRVPLDTSGVLNCFLKNKKTNQKNKINKITEKLAKIE</sequence>
<name>X6MFA7_RETFI</name>
<reference evidence="2 3" key="1">
    <citation type="journal article" date="2013" name="Curr. Biol.">
        <title>The Genome of the Foraminiferan Reticulomyxa filosa.</title>
        <authorList>
            <person name="Glockner G."/>
            <person name="Hulsmann N."/>
            <person name="Schleicher M."/>
            <person name="Noegel A.A."/>
            <person name="Eichinger L."/>
            <person name="Gallinger C."/>
            <person name="Pawlowski J."/>
            <person name="Sierra R."/>
            <person name="Euteneuer U."/>
            <person name="Pillet L."/>
            <person name="Moustafa A."/>
            <person name="Platzer M."/>
            <person name="Groth M."/>
            <person name="Szafranski K."/>
            <person name="Schliwa M."/>
        </authorList>
    </citation>
    <scope>NUCLEOTIDE SEQUENCE [LARGE SCALE GENOMIC DNA]</scope>
</reference>
<evidence type="ECO:0000313" key="3">
    <source>
        <dbReference type="Proteomes" id="UP000023152"/>
    </source>
</evidence>
<keyword evidence="1" id="KW-0812">Transmembrane</keyword>
<evidence type="ECO:0000313" key="2">
    <source>
        <dbReference type="EMBL" id="ETO12102.1"/>
    </source>
</evidence>
<gene>
    <name evidence="2" type="ORF">RFI_25273</name>
</gene>